<feature type="transmembrane region" description="Helical" evidence="2">
    <location>
        <begin position="23"/>
        <end position="41"/>
    </location>
</feature>
<protein>
    <submittedName>
        <fullName evidence="3">MIP16731p</fullName>
    </submittedName>
</protein>
<evidence type="ECO:0000256" key="1">
    <source>
        <dbReference type="SAM" id="MobiDB-lite"/>
    </source>
</evidence>
<keyword evidence="2" id="KW-1133">Transmembrane helix</keyword>
<organism evidence="3">
    <name type="scientific">Drosophila melanogaster</name>
    <name type="common">Fruit fly</name>
    <dbReference type="NCBI Taxonomy" id="7227"/>
    <lineage>
        <taxon>Eukaryota</taxon>
        <taxon>Metazoa</taxon>
        <taxon>Ecdysozoa</taxon>
        <taxon>Arthropoda</taxon>
        <taxon>Hexapoda</taxon>
        <taxon>Insecta</taxon>
        <taxon>Pterygota</taxon>
        <taxon>Neoptera</taxon>
        <taxon>Endopterygota</taxon>
        <taxon>Diptera</taxon>
        <taxon>Brachycera</taxon>
        <taxon>Muscomorpha</taxon>
        <taxon>Ephydroidea</taxon>
        <taxon>Drosophilidae</taxon>
        <taxon>Drosophila</taxon>
        <taxon>Sophophora</taxon>
    </lineage>
</organism>
<evidence type="ECO:0000313" key="3">
    <source>
        <dbReference type="EMBL" id="ADB94045.1"/>
    </source>
</evidence>
<feature type="non-terminal residue" evidence="3">
    <location>
        <position position="1"/>
    </location>
</feature>
<dbReference type="OrthoDB" id="7869387at2759"/>
<dbReference type="AlphaFoldDB" id="D3DMR4"/>
<dbReference type="ExpressionAtlas" id="D3DMR4">
    <property type="expression patterns" value="baseline and differential"/>
</dbReference>
<name>D3DMR4_DROME</name>
<dbReference type="HOGENOM" id="CLU_1572297_0_0_1"/>
<dbReference type="Bgee" id="FBgn0029696">
    <property type="expression patterns" value="Expressed in adult abdomen and 9 other cell types or tissues"/>
</dbReference>
<gene>
    <name evidence="3" type="primary">CG15571-RA</name>
</gene>
<accession>D3DMR4</accession>
<reference evidence="3" key="1">
    <citation type="submission" date="2010-01" db="EMBL/GenBank/DDBJ databases">
        <authorList>
            <person name="Carlson J."/>
            <person name="Booth B."/>
            <person name="Frise E."/>
            <person name="Sandler J."/>
            <person name="Wan K."/>
            <person name="Yu C."/>
            <person name="Celniker S."/>
        </authorList>
    </citation>
    <scope>NUCLEOTIDE SEQUENCE</scope>
</reference>
<proteinExistence type="evidence at transcript level"/>
<keyword evidence="2" id="KW-0472">Membrane</keyword>
<sequence length="165" mass="18067">AVPKELRTINSIEMTAFNRDHHFAFLMIVALVGSSCILGFSDAQTFTAEDRSSIQKFMDSLLNFLELEISNITTTLPPTSNGTTLETTTLAPGNSTEVTTEVSQTSTNSTSSALDTTTSSLNSTTEDSENTTATTTTEANPTTMRRRICFKRFCYKFSNDKGYIV</sequence>
<dbReference type="EMBL" id="BT120230">
    <property type="protein sequence ID" value="ADB94045.1"/>
    <property type="molecule type" value="mRNA"/>
</dbReference>
<feature type="region of interest" description="Disordered" evidence="1">
    <location>
        <begin position="78"/>
        <end position="140"/>
    </location>
</feature>
<evidence type="ECO:0000256" key="2">
    <source>
        <dbReference type="SAM" id="Phobius"/>
    </source>
</evidence>
<keyword evidence="2" id="KW-0812">Transmembrane</keyword>
<dbReference type="VEuPathDB" id="VectorBase:FBgn0029696"/>